<dbReference type="InterPro" id="IPR041657">
    <property type="entry name" value="HTH_17"/>
</dbReference>
<evidence type="ECO:0000259" key="1">
    <source>
        <dbReference type="Pfam" id="PF12728"/>
    </source>
</evidence>
<evidence type="ECO:0000313" key="3">
    <source>
        <dbReference type="Proteomes" id="UP000823636"/>
    </source>
</evidence>
<accession>A0A9D9H7Z2</accession>
<proteinExistence type="predicted"/>
<dbReference type="AlphaFoldDB" id="A0A9D9H7Z2"/>
<reference evidence="2" key="2">
    <citation type="journal article" date="2021" name="PeerJ">
        <title>Extensive microbial diversity within the chicken gut microbiome revealed by metagenomics and culture.</title>
        <authorList>
            <person name="Gilroy R."/>
            <person name="Ravi A."/>
            <person name="Getino M."/>
            <person name="Pursley I."/>
            <person name="Horton D.L."/>
            <person name="Alikhan N.F."/>
            <person name="Baker D."/>
            <person name="Gharbi K."/>
            <person name="Hall N."/>
            <person name="Watson M."/>
            <person name="Adriaenssens E.M."/>
            <person name="Foster-Nyarko E."/>
            <person name="Jarju S."/>
            <person name="Secka A."/>
            <person name="Antonio M."/>
            <person name="Oren A."/>
            <person name="Chaudhuri R.R."/>
            <person name="La Ragione R."/>
            <person name="Hildebrand F."/>
            <person name="Pallen M.J."/>
        </authorList>
    </citation>
    <scope>NUCLEOTIDE SEQUENCE</scope>
    <source>
        <strain evidence="2">G3-4614</strain>
    </source>
</reference>
<protein>
    <submittedName>
        <fullName evidence="2">Helix-turn-helix domain-containing protein</fullName>
    </submittedName>
</protein>
<dbReference type="Gene3D" id="1.10.1660.10">
    <property type="match status" value="1"/>
</dbReference>
<name>A0A9D9H7Z2_9BACT</name>
<evidence type="ECO:0000313" key="2">
    <source>
        <dbReference type="EMBL" id="MBO8438502.1"/>
    </source>
</evidence>
<organism evidence="2 3">
    <name type="scientific">Candidatus Caccoplasma merdipullorum</name>
    <dbReference type="NCBI Taxonomy" id="2840718"/>
    <lineage>
        <taxon>Bacteria</taxon>
        <taxon>Pseudomonadati</taxon>
        <taxon>Bacteroidota</taxon>
        <taxon>Bacteroidia</taxon>
        <taxon>Bacteroidales</taxon>
        <taxon>Bacteroidaceae</taxon>
        <taxon>Bacteroidaceae incertae sedis</taxon>
        <taxon>Candidatus Caccoplasma</taxon>
    </lineage>
</organism>
<dbReference type="Pfam" id="PF12728">
    <property type="entry name" value="HTH_17"/>
    <property type="match status" value="1"/>
</dbReference>
<dbReference type="SUPFAM" id="SSF46955">
    <property type="entry name" value="Putative DNA-binding domain"/>
    <property type="match status" value="1"/>
</dbReference>
<feature type="domain" description="Helix-turn-helix" evidence="1">
    <location>
        <begin position="15"/>
        <end position="65"/>
    </location>
</feature>
<sequence>MMTAIEPQVSLTGRYSIGEASAILGINRSTLRRYTNAGYIKCGFRRESARRFYLGSEILRFWRAQL</sequence>
<dbReference type="Proteomes" id="UP000823636">
    <property type="component" value="Unassembled WGS sequence"/>
</dbReference>
<comment type="caution">
    <text evidence="2">The sequence shown here is derived from an EMBL/GenBank/DDBJ whole genome shotgun (WGS) entry which is preliminary data.</text>
</comment>
<reference evidence="2" key="1">
    <citation type="submission" date="2020-10" db="EMBL/GenBank/DDBJ databases">
        <authorList>
            <person name="Gilroy R."/>
        </authorList>
    </citation>
    <scope>NUCLEOTIDE SEQUENCE</scope>
    <source>
        <strain evidence="2">G3-4614</strain>
    </source>
</reference>
<dbReference type="EMBL" id="JADIMW010000068">
    <property type="protein sequence ID" value="MBO8438502.1"/>
    <property type="molecule type" value="Genomic_DNA"/>
</dbReference>
<dbReference type="InterPro" id="IPR009061">
    <property type="entry name" value="DNA-bd_dom_put_sf"/>
</dbReference>
<gene>
    <name evidence="2" type="ORF">IAC54_06355</name>
</gene>